<dbReference type="GO" id="GO:0005525">
    <property type="term" value="F:GTP binding"/>
    <property type="evidence" value="ECO:0007669"/>
    <property type="project" value="UniProtKB-KW"/>
</dbReference>
<feature type="domain" description="AIG1-type G" evidence="4">
    <location>
        <begin position="481"/>
        <end position="679"/>
    </location>
</feature>
<protein>
    <recommendedName>
        <fullName evidence="4">AIG1-type G domain-containing protein</fullName>
    </recommendedName>
</protein>
<dbReference type="AlphaFoldDB" id="A0A8T0AMG7"/>
<dbReference type="Proteomes" id="UP000606274">
    <property type="component" value="Unassembled WGS sequence"/>
</dbReference>
<dbReference type="InterPro" id="IPR045058">
    <property type="entry name" value="GIMA/IAN/Toc"/>
</dbReference>
<keyword evidence="6" id="KW-1185">Reference proteome</keyword>
<dbReference type="Pfam" id="PF04548">
    <property type="entry name" value="AIG1"/>
    <property type="match status" value="3"/>
</dbReference>
<evidence type="ECO:0000256" key="3">
    <source>
        <dbReference type="ARBA" id="ARBA00023134"/>
    </source>
</evidence>
<dbReference type="InterPro" id="IPR006703">
    <property type="entry name" value="G_AIG1"/>
</dbReference>
<sequence length="718" mass="81998">MMASFGSSPQFGVQFISEFRIVLLGNKGAGKTSLANMILCRETSSPKSTAQCTRIRGVAAGRLVTLVDSPGWWKNFLLHETPEFQKQELVLSVAYCQPGPHAVLLVIRVDASYTDKNKRAAQQHMELLGKDVWKHTVVVFTYGDRLQDQAVEQHVSSEGETFLWWLVGKCGNRYHILNIDRYNGTQVKELLEMIEDMVAGNGGSWFKMDQKCLCDVKDIRRVAEEKAEKSRKMVQEHRNLHEGQDCSLSNIRIVLLGFRRSGKSSVRNNIFGRENINLKRTSQCVKTQSEVAGKVITVLDTPGWWKTLEARDTAELDKQEILRSTCLCPPGPHALLLTLRLDMKFRNEEMKSLEEHVGLLGEQAWNHTILLFTHGDLLCDLTVEQYIEGEGNDLKLLAAKCRNRYHVLNNKNLLDGGQVTELFKKVEEMVAENQGRYYEMHPRTLKEVRRKWRLMEKKSKMKVKAKHRRTISSVKGAGQYLTELSLVLLGYGEAGKTSASNTILGATDFGIKRTSRCVKKKGYVEGRLLIVIDTPGWWKRLPIEETPQFTKQEILQSVFLTPPGPVSFLLVIRLDSSFQEEEKRAVKDHLNLFGDTVWDRTMVLFTCGDWLGDRSIELYIESEGEALKWILEQCGNRFHILSNKHQRSSTQVSELLTKIEEMLAENKACHSGMWDLKQKTERNLENIQSNERGIQRQTDDVDSDDDDVFTTDVQYNII</sequence>
<dbReference type="FunFam" id="3.40.50.300:FF:001809">
    <property type="entry name" value="Si:ch1073-365p7.2"/>
    <property type="match status" value="3"/>
</dbReference>
<feature type="domain" description="AIG1-type G" evidence="4">
    <location>
        <begin position="248"/>
        <end position="447"/>
    </location>
</feature>
<evidence type="ECO:0000313" key="5">
    <source>
        <dbReference type="EMBL" id="KAF7691908.1"/>
    </source>
</evidence>
<gene>
    <name evidence="5" type="ORF">HF521_010875</name>
</gene>
<comment type="caution">
    <text evidence="5">The sequence shown here is derived from an EMBL/GenBank/DDBJ whole genome shotgun (WGS) entry which is preliminary data.</text>
</comment>
<dbReference type="InterPro" id="IPR027417">
    <property type="entry name" value="P-loop_NTPase"/>
</dbReference>
<organism evidence="5 6">
    <name type="scientific">Silurus meridionalis</name>
    <name type="common">Southern catfish</name>
    <name type="synonym">Silurus soldatovi meridionalis</name>
    <dbReference type="NCBI Taxonomy" id="175797"/>
    <lineage>
        <taxon>Eukaryota</taxon>
        <taxon>Metazoa</taxon>
        <taxon>Chordata</taxon>
        <taxon>Craniata</taxon>
        <taxon>Vertebrata</taxon>
        <taxon>Euteleostomi</taxon>
        <taxon>Actinopterygii</taxon>
        <taxon>Neopterygii</taxon>
        <taxon>Teleostei</taxon>
        <taxon>Ostariophysi</taxon>
        <taxon>Siluriformes</taxon>
        <taxon>Siluridae</taxon>
        <taxon>Silurus</taxon>
    </lineage>
</organism>
<dbReference type="PANTHER" id="PTHR10903:SF107">
    <property type="entry name" value="GTPASE IMAP FAMILY MEMBER 4-LIKE-RELATED"/>
    <property type="match status" value="1"/>
</dbReference>
<reference evidence="5" key="1">
    <citation type="submission" date="2020-08" db="EMBL/GenBank/DDBJ databases">
        <title>Chromosome-level assembly of Southern catfish (Silurus meridionalis) provides insights into visual adaptation to the nocturnal and benthic lifestyles.</title>
        <authorList>
            <person name="Zhang Y."/>
            <person name="Wang D."/>
            <person name="Peng Z."/>
        </authorList>
    </citation>
    <scope>NUCLEOTIDE SEQUENCE</scope>
    <source>
        <strain evidence="5">SWU-2019-XX</strain>
        <tissue evidence="5">Muscle</tissue>
    </source>
</reference>
<evidence type="ECO:0000256" key="1">
    <source>
        <dbReference type="ARBA" id="ARBA00008535"/>
    </source>
</evidence>
<evidence type="ECO:0000259" key="4">
    <source>
        <dbReference type="PROSITE" id="PS51720"/>
    </source>
</evidence>
<evidence type="ECO:0000256" key="2">
    <source>
        <dbReference type="ARBA" id="ARBA00022741"/>
    </source>
</evidence>
<dbReference type="OrthoDB" id="9982588at2759"/>
<feature type="domain" description="AIG1-type G" evidence="4">
    <location>
        <begin position="16"/>
        <end position="215"/>
    </location>
</feature>
<dbReference type="SUPFAM" id="SSF52540">
    <property type="entry name" value="P-loop containing nucleoside triphosphate hydrolases"/>
    <property type="match status" value="3"/>
</dbReference>
<dbReference type="PANTHER" id="PTHR10903">
    <property type="entry name" value="GTPASE, IMAP FAMILY MEMBER-RELATED"/>
    <property type="match status" value="1"/>
</dbReference>
<accession>A0A8T0AMG7</accession>
<dbReference type="EMBL" id="JABFDY010000021">
    <property type="protein sequence ID" value="KAF7691908.1"/>
    <property type="molecule type" value="Genomic_DNA"/>
</dbReference>
<dbReference type="PROSITE" id="PS51720">
    <property type="entry name" value="G_AIG1"/>
    <property type="match status" value="3"/>
</dbReference>
<keyword evidence="3" id="KW-0342">GTP-binding</keyword>
<dbReference type="Gene3D" id="3.40.50.300">
    <property type="entry name" value="P-loop containing nucleotide triphosphate hydrolases"/>
    <property type="match status" value="3"/>
</dbReference>
<comment type="similarity">
    <text evidence="1">Belongs to the TRAFAC class TrmE-Era-EngA-EngB-Septin-like GTPase superfamily. AIG1/Toc34/Toc159-like paraseptin GTPase family. IAN subfamily.</text>
</comment>
<name>A0A8T0AMG7_SILME</name>
<proteinExistence type="inferred from homology"/>
<evidence type="ECO:0000313" key="6">
    <source>
        <dbReference type="Proteomes" id="UP000606274"/>
    </source>
</evidence>
<keyword evidence="2" id="KW-0547">Nucleotide-binding</keyword>